<gene>
    <name evidence="2" type="ORF">AB0D95_16370</name>
</gene>
<feature type="compositionally biased region" description="Pro residues" evidence="1">
    <location>
        <begin position="12"/>
        <end position="28"/>
    </location>
</feature>
<dbReference type="Proteomes" id="UP001551584">
    <property type="component" value="Unassembled WGS sequence"/>
</dbReference>
<evidence type="ECO:0000313" key="3">
    <source>
        <dbReference type="Proteomes" id="UP001551584"/>
    </source>
</evidence>
<comment type="caution">
    <text evidence="2">The sequence shown here is derived from an EMBL/GenBank/DDBJ whole genome shotgun (WGS) entry which is preliminary data.</text>
</comment>
<accession>A0ABV3ERG8</accession>
<dbReference type="RefSeq" id="WP_359273194.1">
    <property type="nucleotide sequence ID" value="NZ_JBEZNA010000034.1"/>
</dbReference>
<feature type="region of interest" description="Disordered" evidence="1">
    <location>
        <begin position="1"/>
        <end position="29"/>
    </location>
</feature>
<evidence type="ECO:0000256" key="1">
    <source>
        <dbReference type="SAM" id="MobiDB-lite"/>
    </source>
</evidence>
<sequence length="168" mass="18531">MTETRTQSQPQAPAPAAPAHAPLPPVQPVTPVQAPADLWQISRTHRLIPKTVRDLMAGLGWWQNPEPQRPSVHLLQVKDALTRYGWTKSLDYSPAGGMCIRGAQNLLEHTGHVTAHGRGRAEHHMQTVLTKNGIDMPFYAWNDLPTTTFPHVTNLLVSASYLARANGE</sequence>
<keyword evidence="3" id="KW-1185">Reference proteome</keyword>
<evidence type="ECO:0000313" key="2">
    <source>
        <dbReference type="EMBL" id="MEU9578811.1"/>
    </source>
</evidence>
<proteinExistence type="predicted"/>
<name>A0ABV3ERG8_9ACTN</name>
<reference evidence="2 3" key="1">
    <citation type="submission" date="2024-06" db="EMBL/GenBank/DDBJ databases">
        <title>The Natural Products Discovery Center: Release of the First 8490 Sequenced Strains for Exploring Actinobacteria Biosynthetic Diversity.</title>
        <authorList>
            <person name="Kalkreuter E."/>
            <person name="Kautsar S.A."/>
            <person name="Yang D."/>
            <person name="Bader C.D."/>
            <person name="Teijaro C.N."/>
            <person name="Fluegel L."/>
            <person name="Davis C.M."/>
            <person name="Simpson J.R."/>
            <person name="Lauterbach L."/>
            <person name="Steele A.D."/>
            <person name="Gui C."/>
            <person name="Meng S."/>
            <person name="Li G."/>
            <person name="Viehrig K."/>
            <person name="Ye F."/>
            <person name="Su P."/>
            <person name="Kiefer A.F."/>
            <person name="Nichols A."/>
            <person name="Cepeda A.J."/>
            <person name="Yan W."/>
            <person name="Fan B."/>
            <person name="Jiang Y."/>
            <person name="Adhikari A."/>
            <person name="Zheng C.-J."/>
            <person name="Schuster L."/>
            <person name="Cowan T.M."/>
            <person name="Smanski M.J."/>
            <person name="Chevrette M.G."/>
            <person name="De Carvalho L.P.S."/>
            <person name="Shen B."/>
        </authorList>
    </citation>
    <scope>NUCLEOTIDE SEQUENCE [LARGE SCALE GENOMIC DNA]</scope>
    <source>
        <strain evidence="2 3">NPDC048117</strain>
    </source>
</reference>
<dbReference type="InterPro" id="IPR045677">
    <property type="entry name" value="DUF6197"/>
</dbReference>
<dbReference type="Pfam" id="PF19698">
    <property type="entry name" value="DUF6197"/>
    <property type="match status" value="1"/>
</dbReference>
<organism evidence="2 3">
    <name type="scientific">Streptomyces chilikensis</name>
    <dbReference type="NCBI Taxonomy" id="1194079"/>
    <lineage>
        <taxon>Bacteria</taxon>
        <taxon>Bacillati</taxon>
        <taxon>Actinomycetota</taxon>
        <taxon>Actinomycetes</taxon>
        <taxon>Kitasatosporales</taxon>
        <taxon>Streptomycetaceae</taxon>
        <taxon>Streptomyces</taxon>
    </lineage>
</organism>
<protein>
    <submittedName>
        <fullName evidence="2">Uncharacterized protein</fullName>
    </submittedName>
</protein>
<dbReference type="EMBL" id="JBEZNA010000034">
    <property type="protein sequence ID" value="MEU9578811.1"/>
    <property type="molecule type" value="Genomic_DNA"/>
</dbReference>